<evidence type="ECO:0000256" key="10">
    <source>
        <dbReference type="ARBA" id="ARBA00023319"/>
    </source>
</evidence>
<comment type="subcellular location">
    <subcellularLocation>
        <location evidence="1">Cell membrane</location>
        <topology evidence="1">Single-pass type I membrane protein</topology>
    </subcellularLocation>
</comment>
<evidence type="ECO:0000256" key="12">
    <source>
        <dbReference type="SAM" id="MobiDB-lite"/>
    </source>
</evidence>
<organism evidence="15 16">
    <name type="scientific">Echinops telfairi</name>
    <name type="common">Lesser hedgehog tenrec</name>
    <dbReference type="NCBI Taxonomy" id="9371"/>
    <lineage>
        <taxon>Eukaryota</taxon>
        <taxon>Metazoa</taxon>
        <taxon>Chordata</taxon>
        <taxon>Craniata</taxon>
        <taxon>Vertebrata</taxon>
        <taxon>Euteleostomi</taxon>
        <taxon>Mammalia</taxon>
        <taxon>Eutheria</taxon>
        <taxon>Afrotheria</taxon>
        <taxon>Tenrecidae</taxon>
        <taxon>Tenrecinae</taxon>
        <taxon>Echinops</taxon>
    </lineage>
</organism>
<evidence type="ECO:0000256" key="6">
    <source>
        <dbReference type="ARBA" id="ARBA00022989"/>
    </source>
</evidence>
<keyword evidence="6 13" id="KW-1133">Transmembrane helix</keyword>
<dbReference type="GeneID" id="105979188"/>
<evidence type="ECO:0000256" key="5">
    <source>
        <dbReference type="ARBA" id="ARBA00022859"/>
    </source>
</evidence>
<evidence type="ECO:0000313" key="15">
    <source>
        <dbReference type="Proteomes" id="UP000694863"/>
    </source>
</evidence>
<gene>
    <name evidence="16" type="primary">LOC105979188</name>
</gene>
<evidence type="ECO:0000256" key="9">
    <source>
        <dbReference type="ARBA" id="ARBA00023170"/>
    </source>
</evidence>
<keyword evidence="8" id="KW-1015">Disulfide bond</keyword>
<keyword evidence="9" id="KW-0675">Receptor</keyword>
<evidence type="ECO:0000256" key="8">
    <source>
        <dbReference type="ARBA" id="ARBA00023157"/>
    </source>
</evidence>
<keyword evidence="15" id="KW-1185">Reference proteome</keyword>
<dbReference type="InterPro" id="IPR003599">
    <property type="entry name" value="Ig_sub"/>
</dbReference>
<dbReference type="PANTHER" id="PTHR11860:SF101">
    <property type="entry name" value="CMRF35-LIKE MOLECULE 1"/>
    <property type="match status" value="1"/>
</dbReference>
<feature type="transmembrane region" description="Helical" evidence="13">
    <location>
        <begin position="165"/>
        <end position="190"/>
    </location>
</feature>
<dbReference type="CDD" id="cd05716">
    <property type="entry name" value="IgV_pIgR_like"/>
    <property type="match status" value="1"/>
</dbReference>
<keyword evidence="7 13" id="KW-0472">Membrane</keyword>
<dbReference type="SUPFAM" id="SSF48726">
    <property type="entry name" value="Immunoglobulin"/>
    <property type="match status" value="1"/>
</dbReference>
<evidence type="ECO:0000256" key="11">
    <source>
        <dbReference type="ARBA" id="ARBA00043958"/>
    </source>
</evidence>
<evidence type="ECO:0000256" key="7">
    <source>
        <dbReference type="ARBA" id="ARBA00023136"/>
    </source>
</evidence>
<evidence type="ECO:0000256" key="4">
    <source>
        <dbReference type="ARBA" id="ARBA00022729"/>
    </source>
</evidence>
<dbReference type="InterPro" id="IPR036179">
    <property type="entry name" value="Ig-like_dom_sf"/>
</dbReference>
<dbReference type="SMART" id="SM00409">
    <property type="entry name" value="IG"/>
    <property type="match status" value="1"/>
</dbReference>
<reference evidence="16" key="1">
    <citation type="submission" date="2025-08" db="UniProtKB">
        <authorList>
            <consortium name="RefSeq"/>
        </authorList>
    </citation>
    <scope>IDENTIFICATION</scope>
</reference>
<evidence type="ECO:0000256" key="1">
    <source>
        <dbReference type="ARBA" id="ARBA00004251"/>
    </source>
</evidence>
<evidence type="ECO:0000259" key="14">
    <source>
        <dbReference type="SMART" id="SM00409"/>
    </source>
</evidence>
<sequence>MGLCFLGSSAIWGPSNVSGPEGGSLSVLCGYDATFKTYNKWWCRGAVWRPCQILVQTTGSEQEVKKDRVSIRDNHKNLTFTVTMEKLRKDDADVYWCGIQRTGTDDGVQMTVSVDPAPTTVPTTTTTTTSTVPTTPAETTASAGRTGHLSDGRGHGAELSIPGCVSPTLCVCVCVCALVLLFLVSSSLLLKHDMRVPTRGHS</sequence>
<feature type="compositionally biased region" description="Low complexity" evidence="12">
    <location>
        <begin position="115"/>
        <end position="143"/>
    </location>
</feature>
<evidence type="ECO:0000256" key="13">
    <source>
        <dbReference type="SAM" id="Phobius"/>
    </source>
</evidence>
<feature type="domain" description="Immunoglobulin" evidence="14">
    <location>
        <begin position="14"/>
        <end position="115"/>
    </location>
</feature>
<dbReference type="InterPro" id="IPR013783">
    <property type="entry name" value="Ig-like_fold"/>
</dbReference>
<dbReference type="RefSeq" id="XP_012861717.2">
    <property type="nucleotide sequence ID" value="XM_013006263.2"/>
</dbReference>
<feature type="region of interest" description="Disordered" evidence="12">
    <location>
        <begin position="115"/>
        <end position="149"/>
    </location>
</feature>
<dbReference type="Proteomes" id="UP000694863">
    <property type="component" value="Unplaced"/>
</dbReference>
<evidence type="ECO:0000256" key="3">
    <source>
        <dbReference type="ARBA" id="ARBA00022692"/>
    </source>
</evidence>
<name>A0ABM0ZS04_ECHTE</name>
<keyword evidence="10" id="KW-0393">Immunoglobulin domain</keyword>
<keyword evidence="5" id="KW-0391">Immunity</keyword>
<dbReference type="Pfam" id="PF07686">
    <property type="entry name" value="V-set"/>
    <property type="match status" value="1"/>
</dbReference>
<proteinExistence type="inferred from homology"/>
<evidence type="ECO:0000256" key="2">
    <source>
        <dbReference type="ARBA" id="ARBA00022475"/>
    </source>
</evidence>
<protein>
    <submittedName>
        <fullName evidence="16">CMRF35-like molecule 1</fullName>
    </submittedName>
</protein>
<dbReference type="InterPro" id="IPR013106">
    <property type="entry name" value="Ig_V-set"/>
</dbReference>
<keyword evidence="3 13" id="KW-0812">Transmembrane</keyword>
<comment type="similarity">
    <text evidence="11">Belongs to the CD300 family.</text>
</comment>
<dbReference type="InterPro" id="IPR050671">
    <property type="entry name" value="CD300_family_receptors"/>
</dbReference>
<dbReference type="PANTHER" id="PTHR11860">
    <property type="entry name" value="POLYMERIC-IMMUNOGLOBULIN RECEPTOR"/>
    <property type="match status" value="1"/>
</dbReference>
<evidence type="ECO:0000313" key="16">
    <source>
        <dbReference type="RefSeq" id="XP_012861717.2"/>
    </source>
</evidence>
<accession>A0ABM0ZS04</accession>
<keyword evidence="4" id="KW-0732">Signal</keyword>
<keyword evidence="2" id="KW-1003">Cell membrane</keyword>
<dbReference type="Gene3D" id="2.60.40.10">
    <property type="entry name" value="Immunoglobulins"/>
    <property type="match status" value="1"/>
</dbReference>